<gene>
    <name evidence="1" type="ORF">FJSC11DRAFT_2340</name>
</gene>
<evidence type="ECO:0000313" key="2">
    <source>
        <dbReference type="Proteomes" id="UP000004344"/>
    </source>
</evidence>
<sequence length="39" mass="4328">MIATLIAGFSLLIVSGIAKTYISYMLFTEIPNHPEEKNT</sequence>
<keyword evidence="2" id="KW-1185">Reference proteome</keyword>
<accession>G6FTZ3</accession>
<reference evidence="1 2" key="1">
    <citation type="submission" date="2011-09" db="EMBL/GenBank/DDBJ databases">
        <title>The draft genome of Fischerella sp. JSC-11.</title>
        <authorList>
            <consortium name="US DOE Joint Genome Institute (JGI-PGF)"/>
            <person name="Lucas S."/>
            <person name="Han J."/>
            <person name="Lapidus A."/>
            <person name="Cheng J.-F."/>
            <person name="Goodwin L."/>
            <person name="Pitluck S."/>
            <person name="Peters L."/>
            <person name="Land M.L."/>
            <person name="Hauser L."/>
            <person name="Sarkisova S."/>
            <person name="Bryant D.A."/>
            <person name="Brown I."/>
            <person name="Woyke T.J."/>
        </authorList>
    </citation>
    <scope>NUCLEOTIDE SEQUENCE [LARGE SCALE GENOMIC DNA]</scope>
    <source>
        <strain evidence="1 2">JSC-11</strain>
    </source>
</reference>
<evidence type="ECO:0000313" key="1">
    <source>
        <dbReference type="EMBL" id="EHC14076.1"/>
    </source>
</evidence>
<dbReference type="EMBL" id="AGIZ01000006">
    <property type="protein sequence ID" value="EHC14076.1"/>
    <property type="molecule type" value="Genomic_DNA"/>
</dbReference>
<dbReference type="AlphaFoldDB" id="G6FTZ3"/>
<name>G6FTZ3_9CYAN</name>
<proteinExistence type="predicted"/>
<organism evidence="1 2">
    <name type="scientific">Fischerella thermalis JSC-11</name>
    <dbReference type="NCBI Taxonomy" id="741277"/>
    <lineage>
        <taxon>Bacteria</taxon>
        <taxon>Bacillati</taxon>
        <taxon>Cyanobacteriota</taxon>
        <taxon>Cyanophyceae</taxon>
        <taxon>Nostocales</taxon>
        <taxon>Hapalosiphonaceae</taxon>
        <taxon>Fischerella</taxon>
    </lineage>
</organism>
<dbReference type="Proteomes" id="UP000004344">
    <property type="component" value="Unassembled WGS sequence"/>
</dbReference>
<protein>
    <submittedName>
        <fullName evidence="1">Uncharacterized protein</fullName>
    </submittedName>
</protein>
<comment type="caution">
    <text evidence="1">The sequence shown here is derived from an EMBL/GenBank/DDBJ whole genome shotgun (WGS) entry which is preliminary data.</text>
</comment>